<name>A0AAF0Q9X0_SOLVR</name>
<evidence type="ECO:0000259" key="1">
    <source>
        <dbReference type="Pfam" id="PF13456"/>
    </source>
</evidence>
<dbReference type="EMBL" id="CP133614">
    <property type="protein sequence ID" value="WMV19692.1"/>
    <property type="molecule type" value="Genomic_DNA"/>
</dbReference>
<dbReference type="InterPro" id="IPR002156">
    <property type="entry name" value="RNaseH_domain"/>
</dbReference>
<reference evidence="2" key="1">
    <citation type="submission" date="2023-08" db="EMBL/GenBank/DDBJ databases">
        <title>A de novo genome assembly of Solanum verrucosum Schlechtendal, a Mexican diploid species geographically isolated from the other diploid A-genome species in potato relatives.</title>
        <authorList>
            <person name="Hosaka K."/>
        </authorList>
    </citation>
    <scope>NUCLEOTIDE SEQUENCE</scope>
    <source>
        <tissue evidence="2">Young leaves</tissue>
    </source>
</reference>
<dbReference type="PANTHER" id="PTHR47723:SF14">
    <property type="entry name" value="RNASE H TYPE-1 DOMAIN-CONTAINING PROTEIN"/>
    <property type="match status" value="1"/>
</dbReference>
<dbReference type="GO" id="GO:0003676">
    <property type="term" value="F:nucleic acid binding"/>
    <property type="evidence" value="ECO:0007669"/>
    <property type="project" value="InterPro"/>
</dbReference>
<dbReference type="InterPro" id="IPR044730">
    <property type="entry name" value="RNase_H-like_dom_plant"/>
</dbReference>
<dbReference type="InterPro" id="IPR053151">
    <property type="entry name" value="RNase_H-like"/>
</dbReference>
<dbReference type="CDD" id="cd06222">
    <property type="entry name" value="RNase_H_like"/>
    <property type="match status" value="1"/>
</dbReference>
<proteinExistence type="predicted"/>
<sequence length="481" mass="55590">MVGRRRHHSTFFHNVIKDKKKRLTIHKIKAQDGNWVEGTPQVADAAIKFFSHLFKAEPIEEDNYVLNVKERMVTNEDNDNLTSLPTLQEIKDTIFSIDPDSAPDGLNGKFYQSAWQIIENDIHAAIISLFQGRKILEIFTDMICKITNRIKGCHLKPFSSGGRATLIRHVLLALNVHTLAVGHPPKGTLEMIETYLTKFYWSGNKEGRKYDWISWENLSYPYNERGSNFRKLVNTYKSFTAKQWWKFRTTDSLWTNFLNTKYESRNGNFAQLLWSTFAGRMGIITRNTNLRDLLHKYWNCTSKNHVATYVLKILPPILMWELWRSRCSSRYDEERPSITRSTYQISFNICHLTKKIFPNLDIPDDWEKFLKLMETNFVGTTSFPIKWIRPSSPFVKMNSDGTCVRNSSGGGGIVRDSNGNCIMAFILPLGNGTSNTAEASAFLFGLKWCIDNGYNNITGETDSLLLQNCIQKFWSSPWRIR</sequence>
<accession>A0AAF0Q9X0</accession>
<dbReference type="GO" id="GO:0004523">
    <property type="term" value="F:RNA-DNA hybrid ribonuclease activity"/>
    <property type="evidence" value="ECO:0007669"/>
    <property type="project" value="InterPro"/>
</dbReference>
<evidence type="ECO:0000313" key="3">
    <source>
        <dbReference type="Proteomes" id="UP001234989"/>
    </source>
</evidence>
<dbReference type="Pfam" id="PF13456">
    <property type="entry name" value="RVT_3"/>
    <property type="match status" value="1"/>
</dbReference>
<dbReference type="Gene3D" id="3.30.420.10">
    <property type="entry name" value="Ribonuclease H-like superfamily/Ribonuclease H"/>
    <property type="match status" value="1"/>
</dbReference>
<protein>
    <recommendedName>
        <fullName evidence="1">RNase H type-1 domain-containing protein</fullName>
    </recommendedName>
</protein>
<organism evidence="2 3">
    <name type="scientific">Solanum verrucosum</name>
    <dbReference type="NCBI Taxonomy" id="315347"/>
    <lineage>
        <taxon>Eukaryota</taxon>
        <taxon>Viridiplantae</taxon>
        <taxon>Streptophyta</taxon>
        <taxon>Embryophyta</taxon>
        <taxon>Tracheophyta</taxon>
        <taxon>Spermatophyta</taxon>
        <taxon>Magnoliopsida</taxon>
        <taxon>eudicotyledons</taxon>
        <taxon>Gunneridae</taxon>
        <taxon>Pentapetalae</taxon>
        <taxon>asterids</taxon>
        <taxon>lamiids</taxon>
        <taxon>Solanales</taxon>
        <taxon>Solanaceae</taxon>
        <taxon>Solanoideae</taxon>
        <taxon>Solaneae</taxon>
        <taxon>Solanum</taxon>
    </lineage>
</organism>
<dbReference type="AlphaFoldDB" id="A0AAF0Q9X0"/>
<dbReference type="Proteomes" id="UP001234989">
    <property type="component" value="Chromosome 3"/>
</dbReference>
<dbReference type="PANTHER" id="PTHR47723">
    <property type="entry name" value="OS05G0353850 PROTEIN"/>
    <property type="match status" value="1"/>
</dbReference>
<gene>
    <name evidence="2" type="ORF">MTR67_013077</name>
</gene>
<dbReference type="InterPro" id="IPR036397">
    <property type="entry name" value="RNaseH_sf"/>
</dbReference>
<feature type="domain" description="RNase H type-1" evidence="1">
    <location>
        <begin position="398"/>
        <end position="472"/>
    </location>
</feature>
<evidence type="ECO:0000313" key="2">
    <source>
        <dbReference type="EMBL" id="WMV19692.1"/>
    </source>
</evidence>
<dbReference type="InterPro" id="IPR012337">
    <property type="entry name" value="RNaseH-like_sf"/>
</dbReference>
<dbReference type="SUPFAM" id="SSF53098">
    <property type="entry name" value="Ribonuclease H-like"/>
    <property type="match status" value="1"/>
</dbReference>
<keyword evidence="3" id="KW-1185">Reference proteome</keyword>